<proteinExistence type="predicted"/>
<keyword evidence="2" id="KW-1185">Reference proteome</keyword>
<reference evidence="1" key="1">
    <citation type="submission" date="2015-04" db="UniProtKB">
        <authorList>
            <consortium name="EnsemblPlants"/>
        </authorList>
    </citation>
    <scope>IDENTIFICATION</scope>
</reference>
<dbReference type="Proteomes" id="UP000026962">
    <property type="component" value="Chromosome 11"/>
</dbReference>
<dbReference type="AlphaFoldDB" id="A0A0E0MCQ6"/>
<dbReference type="Gramene" id="OPUNC11G03580.1">
    <property type="protein sequence ID" value="OPUNC11G03580.1"/>
    <property type="gene ID" value="OPUNC11G03580"/>
</dbReference>
<dbReference type="EnsemblPlants" id="OPUNC11G03580.1">
    <property type="protein sequence ID" value="OPUNC11G03580.1"/>
    <property type="gene ID" value="OPUNC11G03580"/>
</dbReference>
<sequence>MGCTSPTFAHRAPCSWLQRVGWSQPVMEMMDGCYNATSISSPYHAATSFHDSIIDYRSPTDVGDRE</sequence>
<name>A0A0E0MCQ6_ORYPU</name>
<accession>A0A0E0MCQ6</accession>
<dbReference type="HOGENOM" id="CLU_120192_4_2_1"/>
<organism evidence="1">
    <name type="scientific">Oryza punctata</name>
    <name type="common">Red rice</name>
    <dbReference type="NCBI Taxonomy" id="4537"/>
    <lineage>
        <taxon>Eukaryota</taxon>
        <taxon>Viridiplantae</taxon>
        <taxon>Streptophyta</taxon>
        <taxon>Embryophyta</taxon>
        <taxon>Tracheophyta</taxon>
        <taxon>Spermatophyta</taxon>
        <taxon>Magnoliopsida</taxon>
        <taxon>Liliopsida</taxon>
        <taxon>Poales</taxon>
        <taxon>Poaceae</taxon>
        <taxon>BOP clade</taxon>
        <taxon>Oryzoideae</taxon>
        <taxon>Oryzeae</taxon>
        <taxon>Oryzinae</taxon>
        <taxon>Oryza</taxon>
    </lineage>
</organism>
<evidence type="ECO:0000313" key="1">
    <source>
        <dbReference type="EnsemblPlants" id="OPUNC11G03580.1"/>
    </source>
</evidence>
<protein>
    <submittedName>
        <fullName evidence="1">Uncharacterized protein</fullName>
    </submittedName>
</protein>
<evidence type="ECO:0000313" key="2">
    <source>
        <dbReference type="Proteomes" id="UP000026962"/>
    </source>
</evidence>
<reference evidence="1" key="2">
    <citation type="submission" date="2018-05" db="EMBL/GenBank/DDBJ databases">
        <title>OpunRS2 (Oryza punctata Reference Sequence Version 2).</title>
        <authorList>
            <person name="Zhang J."/>
            <person name="Kudrna D."/>
            <person name="Lee S."/>
            <person name="Talag J."/>
            <person name="Welchert J."/>
            <person name="Wing R.A."/>
        </authorList>
    </citation>
    <scope>NUCLEOTIDE SEQUENCE [LARGE SCALE GENOMIC DNA]</scope>
</reference>